<dbReference type="AlphaFoldDB" id="K4A2E9"/>
<name>K4A2E9_SETIT</name>
<sequence>NREKQAYAILKDRTFGHTNAYDPELLEKIGMDIEFTSIWSAIGWDDFSPIGKLAVTSVLGEISGQMVSGKFTPRCNDIQNPTLPLMHKWLAVTLFLREDILSPNPGLRLYNCRLLTMPVLPQEEARKSNVSSGRMTRSMPRSAAIQQPPPSHPQPQPPVYLAQAGWPTAGCVPGHRASSSAWQNVDSDEWDKSIHRNWSTSSSSG</sequence>
<accession>K4A2E9</accession>
<proteinExistence type="predicted"/>
<dbReference type="Proteomes" id="UP000004995">
    <property type="component" value="Unassembled WGS sequence"/>
</dbReference>
<dbReference type="Gramene" id="KQL23071">
    <property type="protein sequence ID" value="KQL23071"/>
    <property type="gene ID" value="SETIT_033046mg"/>
</dbReference>
<keyword evidence="3" id="KW-1185">Reference proteome</keyword>
<dbReference type="InParanoid" id="K4A2E9"/>
<reference evidence="2" key="2">
    <citation type="submission" date="2018-08" db="UniProtKB">
        <authorList>
            <consortium name="EnsemblPlants"/>
        </authorList>
    </citation>
    <scope>IDENTIFICATION</scope>
    <source>
        <strain evidence="2">Yugu1</strain>
    </source>
</reference>
<evidence type="ECO:0000313" key="3">
    <source>
        <dbReference type="Proteomes" id="UP000004995"/>
    </source>
</evidence>
<dbReference type="EnsemblPlants" id="KQL23071">
    <property type="protein sequence ID" value="KQL23071"/>
    <property type="gene ID" value="SETIT_033046mg"/>
</dbReference>
<feature type="region of interest" description="Disordered" evidence="1">
    <location>
        <begin position="123"/>
        <end position="165"/>
    </location>
</feature>
<dbReference type="PANTHER" id="PTHR48243:SF1">
    <property type="entry name" value="AMINOTRANSFERASE-LIKE PLANT MOBILE DOMAIN-CONTAINING PROTEIN"/>
    <property type="match status" value="1"/>
</dbReference>
<reference evidence="3" key="1">
    <citation type="journal article" date="2012" name="Nat. Biotechnol.">
        <title>Reference genome sequence of the model plant Setaria.</title>
        <authorList>
            <person name="Bennetzen J.L."/>
            <person name="Schmutz J."/>
            <person name="Wang H."/>
            <person name="Percifield R."/>
            <person name="Hawkins J."/>
            <person name="Pontaroli A.C."/>
            <person name="Estep M."/>
            <person name="Feng L."/>
            <person name="Vaughn J.N."/>
            <person name="Grimwood J."/>
            <person name="Jenkins J."/>
            <person name="Barry K."/>
            <person name="Lindquist E."/>
            <person name="Hellsten U."/>
            <person name="Deshpande S."/>
            <person name="Wang X."/>
            <person name="Wu X."/>
            <person name="Mitros T."/>
            <person name="Triplett J."/>
            <person name="Yang X."/>
            <person name="Ye C.Y."/>
            <person name="Mauro-Herrera M."/>
            <person name="Wang L."/>
            <person name="Li P."/>
            <person name="Sharma M."/>
            <person name="Sharma R."/>
            <person name="Ronald P.C."/>
            <person name="Panaud O."/>
            <person name="Kellogg E.A."/>
            <person name="Brutnell T.P."/>
            <person name="Doust A.N."/>
            <person name="Tuskan G.A."/>
            <person name="Rokhsar D."/>
            <person name="Devos K.M."/>
        </authorList>
    </citation>
    <scope>NUCLEOTIDE SEQUENCE [LARGE SCALE GENOMIC DNA]</scope>
    <source>
        <strain evidence="3">cv. Yugu1</strain>
    </source>
</reference>
<organism evidence="2 3">
    <name type="scientific">Setaria italica</name>
    <name type="common">Foxtail millet</name>
    <name type="synonym">Panicum italicum</name>
    <dbReference type="NCBI Taxonomy" id="4555"/>
    <lineage>
        <taxon>Eukaryota</taxon>
        <taxon>Viridiplantae</taxon>
        <taxon>Streptophyta</taxon>
        <taxon>Embryophyta</taxon>
        <taxon>Tracheophyta</taxon>
        <taxon>Spermatophyta</taxon>
        <taxon>Magnoliopsida</taxon>
        <taxon>Liliopsida</taxon>
        <taxon>Poales</taxon>
        <taxon>Poaceae</taxon>
        <taxon>PACMAD clade</taxon>
        <taxon>Panicoideae</taxon>
        <taxon>Panicodae</taxon>
        <taxon>Paniceae</taxon>
        <taxon>Cenchrinae</taxon>
        <taxon>Setaria</taxon>
    </lineage>
</organism>
<feature type="compositionally biased region" description="Pro residues" evidence="1">
    <location>
        <begin position="147"/>
        <end position="158"/>
    </location>
</feature>
<dbReference type="OMA" id="TPRCNDI"/>
<dbReference type="PANTHER" id="PTHR48243">
    <property type="entry name" value="AMINOTRANSFERASE-LIKE PLANT MOBILE DOMAIN-CONTAINING PROTEIN"/>
    <property type="match status" value="1"/>
</dbReference>
<evidence type="ECO:0000256" key="1">
    <source>
        <dbReference type="SAM" id="MobiDB-lite"/>
    </source>
</evidence>
<dbReference type="EMBL" id="AGNK02000781">
    <property type="status" value="NOT_ANNOTATED_CDS"/>
    <property type="molecule type" value="Genomic_DNA"/>
</dbReference>
<dbReference type="HOGENOM" id="CLU_101582_0_0_1"/>
<protein>
    <submittedName>
        <fullName evidence="2">Uncharacterized protein</fullName>
    </submittedName>
</protein>
<evidence type="ECO:0000313" key="2">
    <source>
        <dbReference type="EnsemblPlants" id="KQL23071"/>
    </source>
</evidence>